<dbReference type="EMBL" id="JAOCFT010000001">
    <property type="protein sequence ID" value="MDH1896946.1"/>
    <property type="molecule type" value="Genomic_DNA"/>
</dbReference>
<organism evidence="4">
    <name type="scientific">Aeromonas caviae</name>
    <name type="common">Aeromonas punctata</name>
    <dbReference type="NCBI Taxonomy" id="648"/>
    <lineage>
        <taxon>Bacteria</taxon>
        <taxon>Pseudomonadati</taxon>
        <taxon>Pseudomonadota</taxon>
        <taxon>Gammaproteobacteria</taxon>
        <taxon>Aeromonadales</taxon>
        <taxon>Aeromonadaceae</taxon>
        <taxon>Aeromonas</taxon>
    </lineage>
</organism>
<reference evidence="3" key="2">
    <citation type="submission" date="2022-09" db="EMBL/GenBank/DDBJ databases">
        <title>Intensive care unit water sources are persistently colonized with multi-drug resistant bacteria and are the site of extensive horizontal gene transfer of antibiotic resistance genes.</title>
        <authorList>
            <person name="Diorio-Toth L."/>
        </authorList>
    </citation>
    <scope>NUCLEOTIDE SEQUENCE</scope>
    <source>
        <strain evidence="3">GD03796</strain>
    </source>
</reference>
<dbReference type="EMBL" id="CP065937">
    <property type="protein sequence ID" value="QQA60508.1"/>
    <property type="molecule type" value="Genomic_DNA"/>
</dbReference>
<feature type="domain" description="DUF927" evidence="2">
    <location>
        <begin position="222"/>
        <end position="440"/>
    </location>
</feature>
<gene>
    <name evidence="4" type="ORF">JC965_20860</name>
    <name evidence="3" type="ORF">N5I07_04960</name>
</gene>
<dbReference type="RefSeq" id="WP_160171060.1">
    <property type="nucleotide sequence ID" value="NZ_AP026375.1"/>
</dbReference>
<dbReference type="Pfam" id="PF06048">
    <property type="entry name" value="DUF927"/>
    <property type="match status" value="1"/>
</dbReference>
<feature type="region of interest" description="Disordered" evidence="1">
    <location>
        <begin position="721"/>
        <end position="770"/>
    </location>
</feature>
<feature type="compositionally biased region" description="Basic and acidic residues" evidence="1">
    <location>
        <begin position="722"/>
        <end position="738"/>
    </location>
</feature>
<name>A0A7T4C2W3_AERCA</name>
<dbReference type="InterPro" id="IPR009270">
    <property type="entry name" value="DUF927"/>
</dbReference>
<protein>
    <submittedName>
        <fullName evidence="4">DUF927 domain-containing protein</fullName>
    </submittedName>
</protein>
<evidence type="ECO:0000313" key="3">
    <source>
        <dbReference type="EMBL" id="MDH1896946.1"/>
    </source>
</evidence>
<evidence type="ECO:0000313" key="4">
    <source>
        <dbReference type="EMBL" id="QQA60508.1"/>
    </source>
</evidence>
<evidence type="ECO:0000256" key="1">
    <source>
        <dbReference type="SAM" id="MobiDB-lite"/>
    </source>
</evidence>
<dbReference type="Proteomes" id="UP001160758">
    <property type="component" value="Unassembled WGS sequence"/>
</dbReference>
<reference evidence="4" key="1">
    <citation type="submission" date="2020-12" db="EMBL/GenBank/DDBJ databases">
        <title>GES Beta-lactamases isolated from hospital effluents in Brazil.</title>
        <authorList>
            <person name="Conte D."/>
            <person name="Mesa D."/>
            <person name="Palmeiro J.K."/>
            <person name="Dalla-Costa L.M."/>
        </authorList>
    </citation>
    <scope>NUCLEOTIDE SEQUENCE [LARGE SCALE GENOMIC DNA]</scope>
    <source>
        <strain evidence="4">Aero21</strain>
    </source>
</reference>
<evidence type="ECO:0000259" key="2">
    <source>
        <dbReference type="Pfam" id="PF06048"/>
    </source>
</evidence>
<feature type="region of interest" description="Disordered" evidence="1">
    <location>
        <begin position="1"/>
        <end position="62"/>
    </location>
</feature>
<dbReference type="AlphaFoldDB" id="A0A7T4C2W3"/>
<proteinExistence type="predicted"/>
<accession>A0A7T4C2W3</accession>
<sequence length="770" mass="85319">MIMHRSKKKDNNGKLNRFITDRTHQRRGSLGSLHIANQVVPPTDSVPDSDQEAPAPESVPVSAIAPVVQPSEPALLVSSEPYCSHQNLALQELARIHQWSQEATYLASEEGLALNQEKGSSERPVRSDGTHLSYTIGELQTWMKSSLLPEHYVVSPDLKVVYLEGMKPIDLFDTLVLPLNCVLDNNNQFKGLVLVCIGYDDKPHVFTVLLDDVLHDLKRVKVQLGELRVGYYGHDDRQLYRFMNHCSRCNSIEPIYRVEQAGFISGKLIYVTHETVLQRNIGTSETKLSYQIRKVLPQLRAQGTLLEWQEHVAGPVRQLPNMIFPILAMLGNVLLNLLKEGTVIVHLHGLSSGGKTTRAQMAQSVVGRATDPSKDGGSAIRKWHGTTNWLFAVAKSHHGMGLVLDELGSHNSKNFDGTIYALSNGKTKGRCETGGDEKEDQDSAILCIISTGELSTDDYLRKTGGSANSGVYVRMLNIEVHPDDAKLPDETLAQAKARIDQLKAACGQYYGTALPALAQGLLNLPEATSYEALQELVRSRVNECAERLMQMVNGAMDSPLVRRGLDFFAITLATGLYGIELGVLPYTEEEVETAVLECANRWVASLEDQLDDVARAAFQFKNTVALQRQKLNPGRPSVITRELLGFIEGERCYIFKEQFEKLVPSMGKAVKAWLFDNQYLERQAQDRYVKNIKVAGVESGFYSFYLNRLFGGAGEIASSHAGESESLKGSKPKREPSKRIFSRLSNSKAGSISAPPTSETPEETTHIEQF</sequence>